<dbReference type="Gene3D" id="3.40.50.10420">
    <property type="entry name" value="NagB/RpiA/CoA transferase-like"/>
    <property type="match status" value="1"/>
</dbReference>
<comment type="caution">
    <text evidence="4">The sequence shown here is derived from an EMBL/GenBank/DDBJ whole genome shotgun (WGS) entry which is preliminary data.</text>
</comment>
<dbReference type="Proteomes" id="UP000034201">
    <property type="component" value="Unassembled WGS sequence"/>
</dbReference>
<keyword evidence="4" id="KW-0436">Ligase</keyword>
<evidence type="ECO:0000256" key="2">
    <source>
        <dbReference type="ARBA" id="ARBA00022741"/>
    </source>
</evidence>
<dbReference type="AlphaFoldDB" id="A0A0G1WPJ4"/>
<sequence>MENSDSRFVKKLLACQIAVGYQPLQDEPSPAFASPSVRFTISPDPFADPVETAKQVSVMFAETSVCLYIPGTAFDKHGTRHGRGSGWYDRFLASVPSRWMRVGLCFENSFSHTPLNRETWDQPVDWICVQKKDGMDYYETKACSL</sequence>
<dbReference type="InterPro" id="IPR024185">
    <property type="entry name" value="FTHF_cligase-like_sf"/>
</dbReference>
<protein>
    <submittedName>
        <fullName evidence="4">5-formyltetrahydrofolate cyclo-ligase</fullName>
    </submittedName>
</protein>
<dbReference type="GO" id="GO:0035999">
    <property type="term" value="P:tetrahydrofolate interconversion"/>
    <property type="evidence" value="ECO:0007669"/>
    <property type="project" value="TreeGrafter"/>
</dbReference>
<dbReference type="PANTHER" id="PTHR23407:SF1">
    <property type="entry name" value="5-FORMYLTETRAHYDROFOLATE CYCLO-LIGASE"/>
    <property type="match status" value="1"/>
</dbReference>
<evidence type="ECO:0000313" key="4">
    <source>
        <dbReference type="EMBL" id="KKW20500.1"/>
    </source>
</evidence>
<evidence type="ECO:0000256" key="3">
    <source>
        <dbReference type="ARBA" id="ARBA00022840"/>
    </source>
</evidence>
<organism evidence="4 5">
    <name type="scientific">Candidatus Adlerbacteria bacterium GW2011_GWC1_50_9</name>
    <dbReference type="NCBI Taxonomy" id="1618608"/>
    <lineage>
        <taxon>Bacteria</taxon>
        <taxon>Candidatus Adleribacteriota</taxon>
    </lineage>
</organism>
<evidence type="ECO:0000256" key="1">
    <source>
        <dbReference type="ARBA" id="ARBA00010638"/>
    </source>
</evidence>
<evidence type="ECO:0000313" key="5">
    <source>
        <dbReference type="Proteomes" id="UP000034201"/>
    </source>
</evidence>
<keyword evidence="3" id="KW-0067">ATP-binding</keyword>
<proteinExistence type="inferred from homology"/>
<dbReference type="InterPro" id="IPR037171">
    <property type="entry name" value="NagB/RpiA_transferase-like"/>
</dbReference>
<dbReference type="GO" id="GO:0005524">
    <property type="term" value="F:ATP binding"/>
    <property type="evidence" value="ECO:0007669"/>
    <property type="project" value="UniProtKB-KW"/>
</dbReference>
<dbReference type="SUPFAM" id="SSF100950">
    <property type="entry name" value="NagB/RpiA/CoA transferase-like"/>
    <property type="match status" value="1"/>
</dbReference>
<dbReference type="PANTHER" id="PTHR23407">
    <property type="entry name" value="ATPASE INHIBITOR/5-FORMYLTETRAHYDROFOLATE CYCLO-LIGASE"/>
    <property type="match status" value="1"/>
</dbReference>
<dbReference type="InterPro" id="IPR002698">
    <property type="entry name" value="FTHF_cligase"/>
</dbReference>
<reference evidence="4 5" key="1">
    <citation type="journal article" date="2015" name="Nature">
        <title>rRNA introns, odd ribosomes, and small enigmatic genomes across a large radiation of phyla.</title>
        <authorList>
            <person name="Brown C.T."/>
            <person name="Hug L.A."/>
            <person name="Thomas B.C."/>
            <person name="Sharon I."/>
            <person name="Castelle C.J."/>
            <person name="Singh A."/>
            <person name="Wilkins M.J."/>
            <person name="Williams K.H."/>
            <person name="Banfield J.F."/>
        </authorList>
    </citation>
    <scope>NUCLEOTIDE SEQUENCE [LARGE SCALE GENOMIC DNA]</scope>
</reference>
<dbReference type="Pfam" id="PF01812">
    <property type="entry name" value="5-FTHF_cyc-lig"/>
    <property type="match status" value="1"/>
</dbReference>
<gene>
    <name evidence="4" type="ORF">UY61_C0031G0008</name>
</gene>
<dbReference type="GO" id="GO:0009396">
    <property type="term" value="P:folic acid-containing compound biosynthetic process"/>
    <property type="evidence" value="ECO:0007669"/>
    <property type="project" value="TreeGrafter"/>
</dbReference>
<accession>A0A0G1WPJ4</accession>
<keyword evidence="2" id="KW-0547">Nucleotide-binding</keyword>
<dbReference type="EMBL" id="LCQQ01000031">
    <property type="protein sequence ID" value="KKW20500.1"/>
    <property type="molecule type" value="Genomic_DNA"/>
</dbReference>
<name>A0A0G1WPJ4_9BACT</name>
<comment type="similarity">
    <text evidence="1">Belongs to the 5-formyltetrahydrofolate cyclo-ligase family.</text>
</comment>
<dbReference type="GO" id="GO:0030272">
    <property type="term" value="F:5-formyltetrahydrofolate cyclo-ligase activity"/>
    <property type="evidence" value="ECO:0007669"/>
    <property type="project" value="TreeGrafter"/>
</dbReference>